<dbReference type="EMBL" id="CP011304">
    <property type="protein sequence ID" value="AKE65613.1"/>
    <property type="molecule type" value="Genomic_DNA"/>
</dbReference>
<reference evidence="1 2" key="1">
    <citation type="journal article" date="2015" name="Genome Announc.">
        <title>Complete Genome Sequence of Microcystis aeruginosa NIES-2549, a Bloom-Forming Cyanobacterium from Lake Kasumigaura, Japan.</title>
        <authorList>
            <person name="Yamaguchi H."/>
            <person name="Suzuki S."/>
            <person name="Tanabe Y."/>
            <person name="Osana Y."/>
            <person name="Shimura Y."/>
            <person name="Ishida K."/>
            <person name="Kawachi M."/>
        </authorList>
    </citation>
    <scope>NUCLEOTIDE SEQUENCE [LARGE SCALE GENOMIC DNA]</scope>
    <source>
        <strain evidence="1 2">NIES-2549</strain>
    </source>
</reference>
<dbReference type="HOGENOM" id="CLU_3254040_0_0_3"/>
<name>A0A0F6RMW1_MICAE</name>
<dbReference type="AlphaFoldDB" id="A0A0F6RMW1"/>
<organism evidence="1 2">
    <name type="scientific">Microcystis aeruginosa NIES-2549</name>
    <dbReference type="NCBI Taxonomy" id="1641812"/>
    <lineage>
        <taxon>Bacteria</taxon>
        <taxon>Bacillati</taxon>
        <taxon>Cyanobacteriota</taxon>
        <taxon>Cyanophyceae</taxon>
        <taxon>Oscillatoriophycideae</taxon>
        <taxon>Chroococcales</taxon>
        <taxon>Microcystaceae</taxon>
        <taxon>Microcystis</taxon>
    </lineage>
</organism>
<accession>A0A0F6RMW1</accession>
<proteinExistence type="predicted"/>
<sequence length="42" mass="5015">MADSYRPWCDRDPKFLGIENALINEISLRNFSFQQSTFRYPS</sequence>
<protein>
    <submittedName>
        <fullName evidence="1">Uncharacterized protein</fullName>
    </submittedName>
</protein>
<evidence type="ECO:0000313" key="2">
    <source>
        <dbReference type="Proteomes" id="UP000034103"/>
    </source>
</evidence>
<dbReference type="Proteomes" id="UP000034103">
    <property type="component" value="Chromosome"/>
</dbReference>
<gene>
    <name evidence="1" type="ORF">MYAER_3275</name>
</gene>
<evidence type="ECO:0000313" key="1">
    <source>
        <dbReference type="EMBL" id="AKE65613.1"/>
    </source>
</evidence>
<dbReference type="PATRIC" id="fig|1641812.3.peg.3379"/>